<dbReference type="InterPro" id="IPR035920">
    <property type="entry name" value="YhbY-like_sf"/>
</dbReference>
<dbReference type="InterPro" id="IPR051925">
    <property type="entry name" value="RNA-binding_domain"/>
</dbReference>
<dbReference type="PROSITE" id="PS51295">
    <property type="entry name" value="CRM"/>
    <property type="match status" value="1"/>
</dbReference>
<dbReference type="SUPFAM" id="SSF75471">
    <property type="entry name" value="YhbY-like"/>
    <property type="match status" value="1"/>
</dbReference>
<dbReference type="GO" id="GO:0003723">
    <property type="term" value="F:RNA binding"/>
    <property type="evidence" value="ECO:0007669"/>
    <property type="project" value="UniProtKB-UniRule"/>
</dbReference>
<evidence type="ECO:0000259" key="3">
    <source>
        <dbReference type="PROSITE" id="PS51295"/>
    </source>
</evidence>
<evidence type="ECO:0000313" key="4">
    <source>
        <dbReference type="EMBL" id="PVZ71787.1"/>
    </source>
</evidence>
<dbReference type="Pfam" id="PF01985">
    <property type="entry name" value="CRS1_YhbY"/>
    <property type="match status" value="1"/>
</dbReference>
<accession>A0A2V1H3M5</accession>
<sequence length="100" mass="10987">MHLAASQKRFLKSQAHSLKPLIIIGDKGYTNALEAELLKTLDQHELIKVRVNAGDREQRAEIIEQMCKSSGASLVGAIGHVAIVFLQRAKDSNIDLPKAK</sequence>
<evidence type="ECO:0000256" key="1">
    <source>
        <dbReference type="ARBA" id="ARBA00022884"/>
    </source>
</evidence>
<evidence type="ECO:0000313" key="5">
    <source>
        <dbReference type="Proteomes" id="UP000244906"/>
    </source>
</evidence>
<proteinExistence type="predicted"/>
<organism evidence="4 5">
    <name type="scientific">Pelagibaculum spongiae</name>
    <dbReference type="NCBI Taxonomy" id="2080658"/>
    <lineage>
        <taxon>Bacteria</taxon>
        <taxon>Pseudomonadati</taxon>
        <taxon>Pseudomonadota</taxon>
        <taxon>Gammaproteobacteria</taxon>
        <taxon>Oceanospirillales</taxon>
        <taxon>Pelagibaculum</taxon>
    </lineage>
</organism>
<dbReference type="SMART" id="SM01103">
    <property type="entry name" value="CRS1_YhbY"/>
    <property type="match status" value="1"/>
</dbReference>
<dbReference type="RefSeq" id="WP_116685375.1">
    <property type="nucleotide sequence ID" value="NZ_CAWNYD010000001.1"/>
</dbReference>
<gene>
    <name evidence="4" type="primary">yhbY</name>
    <name evidence="4" type="ORF">DC094_01810</name>
</gene>
<dbReference type="InterPro" id="IPR017924">
    <property type="entry name" value="RNA-binding_YhbY"/>
</dbReference>
<protein>
    <submittedName>
        <fullName evidence="4">Ribosome assembly RNA-binding protein YhbY</fullName>
    </submittedName>
</protein>
<reference evidence="4 5" key="1">
    <citation type="submission" date="2018-04" db="EMBL/GenBank/DDBJ databases">
        <title>Thalassorhabdus spongiae gen. nov., sp. nov., isolated from a marine sponge in South-West Iceland.</title>
        <authorList>
            <person name="Knobloch S."/>
            <person name="Daussin A."/>
            <person name="Johannsson R."/>
            <person name="Marteinsson V.T."/>
        </authorList>
    </citation>
    <scope>NUCLEOTIDE SEQUENCE [LARGE SCALE GENOMIC DNA]</scope>
    <source>
        <strain evidence="4 5">Hp12</strain>
    </source>
</reference>
<feature type="domain" description="CRM" evidence="3">
    <location>
        <begin position="1"/>
        <end position="97"/>
    </location>
</feature>
<dbReference type="Gene3D" id="3.30.110.60">
    <property type="entry name" value="YhbY-like"/>
    <property type="match status" value="1"/>
</dbReference>
<dbReference type="PANTHER" id="PTHR40065">
    <property type="entry name" value="RNA-BINDING PROTEIN YHBY"/>
    <property type="match status" value="1"/>
</dbReference>
<dbReference type="EMBL" id="QDDL01000001">
    <property type="protein sequence ID" value="PVZ71787.1"/>
    <property type="molecule type" value="Genomic_DNA"/>
</dbReference>
<dbReference type="PANTHER" id="PTHR40065:SF3">
    <property type="entry name" value="RNA-BINDING PROTEIN YHBY"/>
    <property type="match status" value="1"/>
</dbReference>
<keyword evidence="1 2" id="KW-0694">RNA-binding</keyword>
<dbReference type="Proteomes" id="UP000244906">
    <property type="component" value="Unassembled WGS sequence"/>
</dbReference>
<evidence type="ECO:0000256" key="2">
    <source>
        <dbReference type="PROSITE-ProRule" id="PRU00626"/>
    </source>
</evidence>
<dbReference type="OrthoDB" id="9797519at2"/>
<keyword evidence="5" id="KW-1185">Reference proteome</keyword>
<dbReference type="NCBIfam" id="TIGR00253">
    <property type="entry name" value="RNA_bind_YhbY"/>
    <property type="match status" value="1"/>
</dbReference>
<comment type="caution">
    <text evidence="4">The sequence shown here is derived from an EMBL/GenBank/DDBJ whole genome shotgun (WGS) entry which is preliminary data.</text>
</comment>
<name>A0A2V1H3M5_9GAMM</name>
<dbReference type="AlphaFoldDB" id="A0A2V1H3M5"/>
<dbReference type="InterPro" id="IPR001890">
    <property type="entry name" value="RNA-binding_CRM"/>
</dbReference>